<dbReference type="PANTHER" id="PTHR30143">
    <property type="entry name" value="ACID HYDRATASE"/>
    <property type="match status" value="1"/>
</dbReference>
<comment type="caution">
    <text evidence="3">The sequence shown here is derived from an EMBL/GenBank/DDBJ whole genome shotgun (WGS) entry which is preliminary data.</text>
</comment>
<dbReference type="RefSeq" id="WP_382398373.1">
    <property type="nucleotide sequence ID" value="NZ_JBHSWH010000001.1"/>
</dbReference>
<evidence type="ECO:0000256" key="1">
    <source>
        <dbReference type="ARBA" id="ARBA00023239"/>
    </source>
</evidence>
<evidence type="ECO:0000259" key="2">
    <source>
        <dbReference type="Pfam" id="PF01557"/>
    </source>
</evidence>
<dbReference type="PANTHER" id="PTHR30143:SF0">
    <property type="entry name" value="2-KETO-4-PENTENOATE HYDRATASE"/>
    <property type="match status" value="1"/>
</dbReference>
<evidence type="ECO:0000313" key="3">
    <source>
        <dbReference type="EMBL" id="MFC6704285.1"/>
    </source>
</evidence>
<dbReference type="SUPFAM" id="SSF56529">
    <property type="entry name" value="FAH"/>
    <property type="match status" value="1"/>
</dbReference>
<reference evidence="4" key="1">
    <citation type="journal article" date="2019" name="Int. J. Syst. Evol. Microbiol.">
        <title>The Global Catalogue of Microorganisms (GCM) 10K type strain sequencing project: providing services to taxonomists for standard genome sequencing and annotation.</title>
        <authorList>
            <consortium name="The Broad Institute Genomics Platform"/>
            <consortium name="The Broad Institute Genome Sequencing Center for Infectious Disease"/>
            <person name="Wu L."/>
            <person name="Ma J."/>
        </authorList>
    </citation>
    <scope>NUCLEOTIDE SEQUENCE [LARGE SCALE GENOMIC DNA]</scope>
    <source>
        <strain evidence="4">CCUG 58127</strain>
    </source>
</reference>
<dbReference type="Proteomes" id="UP001596298">
    <property type="component" value="Unassembled WGS sequence"/>
</dbReference>
<accession>A0ABW2ABT1</accession>
<keyword evidence="4" id="KW-1185">Reference proteome</keyword>
<dbReference type="Pfam" id="PF01557">
    <property type="entry name" value="FAA_hydrolase"/>
    <property type="match status" value="1"/>
</dbReference>
<dbReference type="InterPro" id="IPR036663">
    <property type="entry name" value="Fumarylacetoacetase_C_sf"/>
</dbReference>
<gene>
    <name evidence="3" type="ORF">ACFQDH_03095</name>
</gene>
<proteinExistence type="predicted"/>
<dbReference type="InterPro" id="IPR011234">
    <property type="entry name" value="Fumarylacetoacetase-like_C"/>
</dbReference>
<dbReference type="EMBL" id="JBHSWH010000001">
    <property type="protein sequence ID" value="MFC6704285.1"/>
    <property type="molecule type" value="Genomic_DNA"/>
</dbReference>
<feature type="domain" description="Fumarylacetoacetase-like C-terminal" evidence="2">
    <location>
        <begin position="107"/>
        <end position="264"/>
    </location>
</feature>
<keyword evidence="1" id="KW-0456">Lyase</keyword>
<evidence type="ECO:0000313" key="4">
    <source>
        <dbReference type="Proteomes" id="UP001596298"/>
    </source>
</evidence>
<protein>
    <submittedName>
        <fullName evidence="3">2-keto-4-pentenoate hydratase</fullName>
    </submittedName>
</protein>
<organism evidence="3 4">
    <name type="scientific">Flexivirga alba</name>
    <dbReference type="NCBI Taxonomy" id="702742"/>
    <lineage>
        <taxon>Bacteria</taxon>
        <taxon>Bacillati</taxon>
        <taxon>Actinomycetota</taxon>
        <taxon>Actinomycetes</taxon>
        <taxon>Micrococcales</taxon>
        <taxon>Dermacoccaceae</taxon>
        <taxon>Flexivirga</taxon>
    </lineage>
</organism>
<dbReference type="InterPro" id="IPR050772">
    <property type="entry name" value="Hydratase-Decarb/MhpD_sf"/>
</dbReference>
<dbReference type="Gene3D" id="3.90.850.10">
    <property type="entry name" value="Fumarylacetoacetase-like, C-terminal domain"/>
    <property type="match status" value="1"/>
</dbReference>
<name>A0ABW2ABT1_9MICO</name>
<sequence length="273" mass="28729">MRHDFPQPVTEAIRQAADRLRDAGERRRACAPVRDLIGADNAQAAYAVQDLLAQERVAAGATVAGRKIGLTSPAVQRQLGVDQPDFGVLFADMECPTGDLPTDDLLQPKVEAEIAFVLAQDLIDGELDVAQVRDAVAYATAALEIVDSRIIDWDITFADTVADNGSSAKYVLGADRVTLDGFEPKETQMRMTLDGQEVSTGTGAACLGDPLAALSWLARTARDFGSPLRAGQVVLSGALGPIAAVHAGNVVSATVSGLGEVTARFGTTQEEAR</sequence>